<protein>
    <recommendedName>
        <fullName evidence="3">Indolepyruvate oxidoreductase subunit IorA</fullName>
        <shortName evidence="3">IOR</shortName>
        <ecNumber evidence="3">1.2.7.8</ecNumber>
    </recommendedName>
    <alternativeName>
        <fullName evidence="3">Indolepyruvate ferredoxin oxidoreductase subunit alpha</fullName>
    </alternativeName>
</protein>
<evidence type="ECO:0000259" key="5">
    <source>
        <dbReference type="Pfam" id="PF02775"/>
    </source>
</evidence>
<comment type="function">
    <text evidence="3">Catalyzes the ferredoxin-dependent oxidative decarboxylation of arylpyruvates.</text>
</comment>
<gene>
    <name evidence="6" type="ORF">SAMN05444274_1196</name>
</gene>
<dbReference type="PANTHER" id="PTHR43710:SF5">
    <property type="entry name" value="INDOLEPYRUVATE FERREDOXIN OXIDOREDUCTASE ALPHA SUBUNIT"/>
    <property type="match status" value="1"/>
</dbReference>
<name>A0A1M5GCK3_9BACT</name>
<keyword evidence="1 3" id="KW-0479">Metal-binding</keyword>
<keyword evidence="2 3" id="KW-0560">Oxidoreductase</keyword>
<dbReference type="CDD" id="cd02008">
    <property type="entry name" value="TPP_IOR_alpha"/>
    <property type="match status" value="1"/>
</dbReference>
<feature type="domain" description="Thiamine pyrophosphate enzyme TPP-binding" evidence="5">
    <location>
        <begin position="380"/>
        <end position="468"/>
    </location>
</feature>
<dbReference type="GO" id="GO:0044281">
    <property type="term" value="P:small molecule metabolic process"/>
    <property type="evidence" value="ECO:0007669"/>
    <property type="project" value="UniProtKB-ARBA"/>
</dbReference>
<proteinExistence type="predicted"/>
<dbReference type="EC" id="1.2.7.8" evidence="3"/>
<dbReference type="PANTHER" id="PTHR43710">
    <property type="entry name" value="2-HYDROXYACYL-COA LYASE"/>
    <property type="match status" value="1"/>
</dbReference>
<dbReference type="Proteomes" id="UP000184164">
    <property type="component" value="Unassembled WGS sequence"/>
</dbReference>
<dbReference type="GO" id="GO:0046872">
    <property type="term" value="F:metal ion binding"/>
    <property type="evidence" value="ECO:0007669"/>
    <property type="project" value="UniProtKB-UniRule"/>
</dbReference>
<dbReference type="InterPro" id="IPR002880">
    <property type="entry name" value="Pyrv_Fd/Flavodoxin_OxRdtase_N"/>
</dbReference>
<organism evidence="6 7">
    <name type="scientific">Mariniphaga anaerophila</name>
    <dbReference type="NCBI Taxonomy" id="1484053"/>
    <lineage>
        <taxon>Bacteria</taxon>
        <taxon>Pseudomonadati</taxon>
        <taxon>Bacteroidota</taxon>
        <taxon>Bacteroidia</taxon>
        <taxon>Marinilabiliales</taxon>
        <taxon>Prolixibacteraceae</taxon>
        <taxon>Mariniphaga</taxon>
    </lineage>
</organism>
<keyword evidence="3" id="KW-0813">Transport</keyword>
<evidence type="ECO:0000313" key="6">
    <source>
        <dbReference type="EMBL" id="SHG01231.1"/>
    </source>
</evidence>
<dbReference type="Pfam" id="PF02775">
    <property type="entry name" value="TPP_enzyme_C"/>
    <property type="match status" value="1"/>
</dbReference>
<dbReference type="SUPFAM" id="SSF52518">
    <property type="entry name" value="Thiamin diphosphate-binding fold (THDP-binding)"/>
    <property type="match status" value="2"/>
</dbReference>
<dbReference type="STRING" id="1484053.SAMN05444274_1196"/>
<dbReference type="FunFam" id="3.40.50.970:FF:000039">
    <property type="entry name" value="Indolepyruvate oxidoreductase subunit IorA"/>
    <property type="match status" value="1"/>
</dbReference>
<keyword evidence="3" id="KW-0004">4Fe-4S</keyword>
<keyword evidence="7" id="KW-1185">Reference proteome</keyword>
<dbReference type="GO" id="GO:0043805">
    <property type="term" value="F:indolepyruvate ferredoxin oxidoreductase activity"/>
    <property type="evidence" value="ECO:0007669"/>
    <property type="project" value="UniProtKB-UniRule"/>
</dbReference>
<dbReference type="InterPro" id="IPR011766">
    <property type="entry name" value="TPP_enzyme_TPP-bd"/>
</dbReference>
<reference evidence="6 7" key="1">
    <citation type="submission" date="2016-11" db="EMBL/GenBank/DDBJ databases">
        <authorList>
            <person name="Jaros S."/>
            <person name="Januszkiewicz K."/>
            <person name="Wedrychowicz H."/>
        </authorList>
    </citation>
    <scope>NUCLEOTIDE SEQUENCE [LARGE SCALE GENOMIC DNA]</scope>
    <source>
        <strain evidence="6 7">DSM 26910</strain>
    </source>
</reference>
<dbReference type="OrthoDB" id="9804603at2"/>
<comment type="catalytic activity">
    <reaction evidence="3">
        <text>indole-3-pyruvate + 2 oxidized [2Fe-2S]-[ferredoxin] + CoA = (indol-3-yl)acetyl-CoA + 2 reduced [2Fe-2S]-[ferredoxin] + CO2 + H(+)</text>
        <dbReference type="Rhea" id="RHEA:12645"/>
        <dbReference type="Rhea" id="RHEA-COMP:10000"/>
        <dbReference type="Rhea" id="RHEA-COMP:10001"/>
        <dbReference type="ChEBI" id="CHEBI:15378"/>
        <dbReference type="ChEBI" id="CHEBI:16526"/>
        <dbReference type="ChEBI" id="CHEBI:17640"/>
        <dbReference type="ChEBI" id="CHEBI:33737"/>
        <dbReference type="ChEBI" id="CHEBI:33738"/>
        <dbReference type="ChEBI" id="CHEBI:57271"/>
        <dbReference type="ChEBI" id="CHEBI:57287"/>
        <dbReference type="EC" id="1.2.7.8"/>
    </reaction>
</comment>
<keyword evidence="3" id="KW-0408">Iron</keyword>
<keyword evidence="3" id="KW-0411">Iron-sulfur</keyword>
<keyword evidence="3" id="KW-0249">Electron transport</keyword>
<dbReference type="AlphaFoldDB" id="A0A1M5GCK3"/>
<dbReference type="GO" id="GO:0030976">
    <property type="term" value="F:thiamine pyrophosphate binding"/>
    <property type="evidence" value="ECO:0007669"/>
    <property type="project" value="InterPro"/>
</dbReference>
<dbReference type="GO" id="GO:0051539">
    <property type="term" value="F:4 iron, 4 sulfur cluster binding"/>
    <property type="evidence" value="ECO:0007669"/>
    <property type="project" value="UniProtKB-UniRule"/>
</dbReference>
<dbReference type="Pfam" id="PF01855">
    <property type="entry name" value="POR_N"/>
    <property type="match status" value="1"/>
</dbReference>
<evidence type="ECO:0000313" key="7">
    <source>
        <dbReference type="Proteomes" id="UP000184164"/>
    </source>
</evidence>
<accession>A0A1M5GCK3</accession>
<dbReference type="Gene3D" id="3.40.50.970">
    <property type="match status" value="2"/>
</dbReference>
<dbReference type="PIRSF" id="PIRSF006439">
    <property type="entry name" value="Indolepyruvate_ferr_oxidored"/>
    <property type="match status" value="1"/>
</dbReference>
<evidence type="ECO:0000259" key="4">
    <source>
        <dbReference type="Pfam" id="PF01855"/>
    </source>
</evidence>
<dbReference type="InterPro" id="IPR029061">
    <property type="entry name" value="THDP-binding"/>
</dbReference>
<sequence>MQRNLLLGVEAIGQAAVDAGISGVYAYPGTPSTEITEYIQHNQTARERNIHREWSVNEKTALEAALGMSYAGKRTIACMKHVGLNVAADVLMNMAITGINGGLVITVADDPSQHSSQNEQDSRYYGKFAMIPVFEPSSQQEAYDMTYDAFEFSEKTGLPVMMRIPTRLAHSRAGVVQKTVQEENKLKLPENKNQFILLPAYGRKYYQSLLDKQSWLTELSEKSVYNEYFEGKDKSLGIICCGITYNYLMENYPHNNCHYPVVKITQYPVPKSMLTKLEKECDELLVVEEGYPVVEELLTDFFGKGTKVSGRLDGTLPRRGELNPDHLAKALGKEQENTIAIPDTLVGRPPSLCAGCGHQDTYIALNEIIAEAGAGRVFADIGCYTLGALPPFNTVNTCVDMGASITMAKGAADAGLSPVFAVIGDSTFTHSGITGLLDCVIEKTNINIIIVDNETVAMTGGQDSSAKGRIEKICEGVGVNPEHVRLFVPLKKNHEEIVNIIREEVAFNGVSVIIGRRECVQRIAKMKKLNKAKKQA</sequence>
<dbReference type="InterPro" id="IPR017721">
    <property type="entry name" value="IorA"/>
</dbReference>
<keyword evidence="6" id="KW-0670">Pyruvate</keyword>
<dbReference type="CDD" id="cd07034">
    <property type="entry name" value="TPP_PYR_PFOR_IOR-alpha_like"/>
    <property type="match status" value="1"/>
</dbReference>
<comment type="cofactor">
    <cofactor evidence="3">
        <name>[4Fe-4S] cluster</name>
        <dbReference type="ChEBI" id="CHEBI:49883"/>
    </cofactor>
    <text evidence="3">Binds 2 [4Fe-4S] clusters. In this family the first cluster has a non-standard and varying [4Fe-4S] binding motif CX(2)CX(2)CX(4-5)CP.</text>
</comment>
<evidence type="ECO:0000256" key="1">
    <source>
        <dbReference type="ARBA" id="ARBA00022723"/>
    </source>
</evidence>
<dbReference type="InterPro" id="IPR045025">
    <property type="entry name" value="HACL1-like"/>
</dbReference>
<dbReference type="EMBL" id="FQUM01000019">
    <property type="protein sequence ID" value="SHG01231.1"/>
    <property type="molecule type" value="Genomic_DNA"/>
</dbReference>
<dbReference type="RefSeq" id="WP_073003576.1">
    <property type="nucleotide sequence ID" value="NZ_FQUM01000019.1"/>
</dbReference>
<evidence type="ECO:0000256" key="2">
    <source>
        <dbReference type="ARBA" id="ARBA00023002"/>
    </source>
</evidence>
<feature type="domain" description="Pyruvate flavodoxin/ferredoxin oxidoreductase pyrimidine binding" evidence="4">
    <location>
        <begin position="15"/>
        <end position="190"/>
    </location>
</feature>
<evidence type="ECO:0000256" key="3">
    <source>
        <dbReference type="PIRNR" id="PIRNR006439"/>
    </source>
</evidence>